<reference evidence="2 3" key="1">
    <citation type="submission" date="2020-08" db="EMBL/GenBank/DDBJ databases">
        <title>Genomic Encyclopedia of Type Strains, Phase IV (KMG-IV): sequencing the most valuable type-strain genomes for metagenomic binning, comparative biology and taxonomic classification.</title>
        <authorList>
            <person name="Goeker M."/>
        </authorList>
    </citation>
    <scope>NUCLEOTIDE SEQUENCE [LARGE SCALE GENOMIC DNA]</scope>
    <source>
        <strain evidence="2 3">DSM 25079</strain>
    </source>
</reference>
<feature type="transmembrane region" description="Helical" evidence="1">
    <location>
        <begin position="154"/>
        <end position="176"/>
    </location>
</feature>
<comment type="caution">
    <text evidence="2">The sequence shown here is derived from an EMBL/GenBank/DDBJ whole genome shotgun (WGS) entry which is preliminary data.</text>
</comment>
<dbReference type="RefSeq" id="WP_184015641.1">
    <property type="nucleotide sequence ID" value="NZ_JACIJC010000001.1"/>
</dbReference>
<keyword evidence="1" id="KW-1133">Transmembrane helix</keyword>
<evidence type="ECO:0000313" key="2">
    <source>
        <dbReference type="EMBL" id="MBB5684913.1"/>
    </source>
</evidence>
<protein>
    <submittedName>
        <fullName evidence="2">Uncharacterized protein</fullName>
    </submittedName>
</protein>
<keyword evidence="1" id="KW-0472">Membrane</keyword>
<dbReference type="Proteomes" id="UP000549617">
    <property type="component" value="Unassembled WGS sequence"/>
</dbReference>
<accession>A0A7W9AG21</accession>
<dbReference type="EMBL" id="JACIJC010000001">
    <property type="protein sequence ID" value="MBB5684913.1"/>
    <property type="molecule type" value="Genomic_DNA"/>
</dbReference>
<dbReference type="AlphaFoldDB" id="A0A7W9AG21"/>
<feature type="transmembrane region" description="Helical" evidence="1">
    <location>
        <begin position="117"/>
        <end position="134"/>
    </location>
</feature>
<evidence type="ECO:0000256" key="1">
    <source>
        <dbReference type="SAM" id="Phobius"/>
    </source>
</evidence>
<keyword evidence="3" id="KW-1185">Reference proteome</keyword>
<proteinExistence type="predicted"/>
<organism evidence="2 3">
    <name type="scientific">Sphingobium boeckii</name>
    <dbReference type="NCBI Taxonomy" id="1082345"/>
    <lineage>
        <taxon>Bacteria</taxon>
        <taxon>Pseudomonadati</taxon>
        <taxon>Pseudomonadota</taxon>
        <taxon>Alphaproteobacteria</taxon>
        <taxon>Sphingomonadales</taxon>
        <taxon>Sphingomonadaceae</taxon>
        <taxon>Sphingobium</taxon>
    </lineage>
</organism>
<keyword evidence="1" id="KW-0812">Transmembrane</keyword>
<sequence>MRKIRFSSSYGLFRRLARVESITLATSSAQELEPALINKTRIDAFRKFDQHRYVNPFRYDTERDVFEEMEQLRGTSRLTKAYKAALDALDEQLRDVLRIRKENEDGESASRERRMSYIFSFLGFTGITGLILSTDDFLRRHAPWLGKALPHAEGVTLALIYWLVPAALILIIIRLFGPARR</sequence>
<gene>
    <name evidence="2" type="ORF">FHS49_000904</name>
</gene>
<evidence type="ECO:0000313" key="3">
    <source>
        <dbReference type="Proteomes" id="UP000549617"/>
    </source>
</evidence>
<name>A0A7W9AG21_9SPHN</name>